<keyword evidence="12" id="KW-0131">Cell cycle</keyword>
<keyword evidence="4" id="KW-0132">Cell division</keyword>
<keyword evidence="10" id="KW-0238">DNA-binding</keyword>
<dbReference type="PANTHER" id="PTHR22683:SF41">
    <property type="entry name" value="DNA TRANSLOCASE FTSK"/>
    <property type="match status" value="1"/>
</dbReference>
<dbReference type="Pfam" id="PF13491">
    <property type="entry name" value="FtsK_4TM"/>
    <property type="match status" value="1"/>
</dbReference>
<dbReference type="InterPro" id="IPR002543">
    <property type="entry name" value="FtsK_dom"/>
</dbReference>
<evidence type="ECO:0000256" key="1">
    <source>
        <dbReference type="ARBA" id="ARBA00004651"/>
    </source>
</evidence>
<evidence type="ECO:0000256" key="4">
    <source>
        <dbReference type="ARBA" id="ARBA00022618"/>
    </source>
</evidence>
<evidence type="ECO:0000256" key="9">
    <source>
        <dbReference type="ARBA" id="ARBA00022989"/>
    </source>
</evidence>
<dbReference type="InterPro" id="IPR036388">
    <property type="entry name" value="WH-like_DNA-bd_sf"/>
</dbReference>
<evidence type="ECO:0000313" key="17">
    <source>
        <dbReference type="EMBL" id="MDT0632507.1"/>
    </source>
</evidence>
<dbReference type="RefSeq" id="WP_311664450.1">
    <property type="nucleotide sequence ID" value="NZ_JAVRHT010000030.1"/>
</dbReference>
<dbReference type="PROSITE" id="PS50901">
    <property type="entry name" value="FTSK"/>
    <property type="match status" value="1"/>
</dbReference>
<keyword evidence="7" id="KW-0159">Chromosome partition</keyword>
<gene>
    <name evidence="17" type="ORF">RM540_12170</name>
</gene>
<evidence type="ECO:0000256" key="14">
    <source>
        <dbReference type="SAM" id="MobiDB-lite"/>
    </source>
</evidence>
<dbReference type="Gene3D" id="1.10.10.10">
    <property type="entry name" value="Winged helix-like DNA-binding domain superfamily/Winged helix DNA-binding domain"/>
    <property type="match status" value="1"/>
</dbReference>
<keyword evidence="18" id="KW-1185">Reference proteome</keyword>
<comment type="subcellular location">
    <subcellularLocation>
        <location evidence="1">Cell membrane</location>
        <topology evidence="1">Multi-pass membrane protein</topology>
    </subcellularLocation>
</comment>
<feature type="domain" description="FtsK" evidence="16">
    <location>
        <begin position="503"/>
        <end position="709"/>
    </location>
</feature>
<dbReference type="InterPro" id="IPR041027">
    <property type="entry name" value="FtsK_alpha"/>
</dbReference>
<evidence type="ECO:0000256" key="15">
    <source>
        <dbReference type="SAM" id="Phobius"/>
    </source>
</evidence>
<name>A0ABU3BT91_9BACT</name>
<dbReference type="Pfam" id="PF01580">
    <property type="entry name" value="FtsK_SpoIIIE"/>
    <property type="match status" value="1"/>
</dbReference>
<evidence type="ECO:0000256" key="5">
    <source>
        <dbReference type="ARBA" id="ARBA00022692"/>
    </source>
</evidence>
<evidence type="ECO:0000256" key="11">
    <source>
        <dbReference type="ARBA" id="ARBA00023136"/>
    </source>
</evidence>
<dbReference type="SUPFAM" id="SSF52540">
    <property type="entry name" value="P-loop containing nucleoside triphosphate hydrolases"/>
    <property type="match status" value="1"/>
</dbReference>
<comment type="similarity">
    <text evidence="2">Belongs to the FtsK/SpoIIIE/SftA family.</text>
</comment>
<sequence length="870" mass="92312">MSSTRSSARSKKGRSKKKTSAGGFSRQRKQEVLGIILMALAVLVGLAVVTHAPADDVLLAGAERDALFDPGDNRVDNLLGPVGALIAKALVAEFLGFPTLLVVACLFAWGWLLLRQKTPVFLPLLTGLAFAGALFLACFFGWLDGLIDADLARWSGALGLGVAGWLVSLGGVVGAGIVLAVAVVVTVLLVWDRDIQTSLDRAEGAVTSLGGAVTERWATYRTGATERKVLREKARNEATAERDARRAEKEKQKAAKQTEKASAPPAKKAAPQKAPDEAPAPLPASPPPVEAAPPRPEPPRPEPSEPLPAAPPAVGDGLPDDPVLDEIVAAERAAPAFHVTAPVEEAAVDLDAVRAPVPDEADLPYQMPSVELLEQSEGDPEVDLDEIEENKQLLLDKLETYNIQIDAIEAVVGPTVTRYELTPAAGVKISRITALEDDLAMALAAPGIRIIAPIPGKSSIGVEIPNRTREMVRLRQLLTRKEFVDAARGGKMALPVPIGKTIEGKVFVEDLAKMPHLLVAGATGSGKSVGVNALIVGLLYAKRPADLKFVMVDPKKIELNGYAELLRHFSAMPEDAEDPIITDFAQAAAALRSCEREMEIRYDLLAEAGVRGIEEYNKKHAAGKLADLGPKHKRLPYVVVVVDELADLMMTSAKEVEAPIARLAQMARAVGIHLVLATQRPSVDVITGLIKANFPSRMAYQTSSKIDSRTIIDGGGAQQLVGNGDLLYMNGSRLTRLQGPFVSVDEVEAVSGFISGQEGAGPYLLPPMDPAGDAPDGAAGNISDDVDDLFEDAAKVIVRSQQGSVSLLQRKLSVGYTRAARLVDQLEDAGIVGPFEGSKAREVLVPDEFHLDALLSGEPAEVAAEGEVAE</sequence>
<organism evidence="17 18">
    <name type="scientific">Rubrivirga litoralis</name>
    <dbReference type="NCBI Taxonomy" id="3075598"/>
    <lineage>
        <taxon>Bacteria</taxon>
        <taxon>Pseudomonadati</taxon>
        <taxon>Rhodothermota</taxon>
        <taxon>Rhodothermia</taxon>
        <taxon>Rhodothermales</taxon>
        <taxon>Rubricoccaceae</taxon>
        <taxon>Rubrivirga</taxon>
    </lineage>
</organism>
<evidence type="ECO:0000256" key="2">
    <source>
        <dbReference type="ARBA" id="ARBA00006474"/>
    </source>
</evidence>
<feature type="region of interest" description="Disordered" evidence="14">
    <location>
        <begin position="228"/>
        <end position="321"/>
    </location>
</feature>
<reference evidence="17 18" key="1">
    <citation type="submission" date="2023-09" db="EMBL/GenBank/DDBJ databases">
        <authorList>
            <person name="Rey-Velasco X."/>
        </authorList>
    </citation>
    <scope>NUCLEOTIDE SEQUENCE [LARGE SCALE GENOMIC DNA]</scope>
    <source>
        <strain evidence="17 18">F394</strain>
    </source>
</reference>
<dbReference type="InterPro" id="IPR018541">
    <property type="entry name" value="Ftsk_gamma"/>
</dbReference>
<dbReference type="EMBL" id="JAVRHT010000030">
    <property type="protein sequence ID" value="MDT0632507.1"/>
    <property type="molecule type" value="Genomic_DNA"/>
</dbReference>
<feature type="compositionally biased region" description="Low complexity" evidence="14">
    <location>
        <begin position="260"/>
        <end position="277"/>
    </location>
</feature>
<keyword evidence="5 15" id="KW-0812">Transmembrane</keyword>
<feature type="transmembrane region" description="Helical" evidence="15">
    <location>
        <begin position="94"/>
        <end position="114"/>
    </location>
</feature>
<dbReference type="InterPro" id="IPR027417">
    <property type="entry name" value="P-loop_NTPase"/>
</dbReference>
<feature type="compositionally biased region" description="Basic residues" evidence="14">
    <location>
        <begin position="8"/>
        <end position="19"/>
    </location>
</feature>
<keyword evidence="3" id="KW-1003">Cell membrane</keyword>
<proteinExistence type="inferred from homology"/>
<dbReference type="Pfam" id="PF17854">
    <property type="entry name" value="FtsK_alpha"/>
    <property type="match status" value="1"/>
</dbReference>
<feature type="binding site" evidence="13">
    <location>
        <begin position="521"/>
        <end position="528"/>
    </location>
    <ligand>
        <name>ATP</name>
        <dbReference type="ChEBI" id="CHEBI:30616"/>
    </ligand>
</feature>
<evidence type="ECO:0000256" key="7">
    <source>
        <dbReference type="ARBA" id="ARBA00022829"/>
    </source>
</evidence>
<evidence type="ECO:0000313" key="18">
    <source>
        <dbReference type="Proteomes" id="UP001267426"/>
    </source>
</evidence>
<dbReference type="SMART" id="SM00843">
    <property type="entry name" value="Ftsk_gamma"/>
    <property type="match status" value="1"/>
</dbReference>
<accession>A0ABU3BT91</accession>
<feature type="compositionally biased region" description="Pro residues" evidence="14">
    <location>
        <begin position="278"/>
        <end position="296"/>
    </location>
</feature>
<dbReference type="SUPFAM" id="SSF46785">
    <property type="entry name" value="Winged helix' DNA-binding domain"/>
    <property type="match status" value="1"/>
</dbReference>
<dbReference type="Pfam" id="PF09397">
    <property type="entry name" value="FtsK_gamma"/>
    <property type="match status" value="1"/>
</dbReference>
<evidence type="ECO:0000256" key="12">
    <source>
        <dbReference type="ARBA" id="ARBA00023306"/>
    </source>
</evidence>
<feature type="transmembrane region" description="Helical" evidence="15">
    <location>
        <begin position="163"/>
        <end position="191"/>
    </location>
</feature>
<dbReference type="Gene3D" id="3.40.50.300">
    <property type="entry name" value="P-loop containing nucleotide triphosphate hydrolases"/>
    <property type="match status" value="1"/>
</dbReference>
<dbReference type="InterPro" id="IPR036390">
    <property type="entry name" value="WH_DNA-bd_sf"/>
</dbReference>
<protein>
    <submittedName>
        <fullName evidence="17">DNA translocase FtsK 4TM domain-containing protein</fullName>
    </submittedName>
</protein>
<comment type="caution">
    <text evidence="17">The sequence shown here is derived from an EMBL/GenBank/DDBJ whole genome shotgun (WGS) entry which is preliminary data.</text>
</comment>
<dbReference type="InterPro" id="IPR025199">
    <property type="entry name" value="FtsK_4TM"/>
</dbReference>
<feature type="compositionally biased region" description="Basic and acidic residues" evidence="14">
    <location>
        <begin position="228"/>
        <end position="259"/>
    </location>
</feature>
<evidence type="ECO:0000256" key="13">
    <source>
        <dbReference type="PROSITE-ProRule" id="PRU00289"/>
    </source>
</evidence>
<dbReference type="InterPro" id="IPR050206">
    <property type="entry name" value="FtsK/SpoIIIE/SftA"/>
</dbReference>
<dbReference type="CDD" id="cd01127">
    <property type="entry name" value="TrwB_TraG_TraD_VirD4"/>
    <property type="match status" value="1"/>
</dbReference>
<evidence type="ECO:0000259" key="16">
    <source>
        <dbReference type="PROSITE" id="PS50901"/>
    </source>
</evidence>
<feature type="transmembrane region" description="Helical" evidence="15">
    <location>
        <begin position="121"/>
        <end position="143"/>
    </location>
</feature>
<keyword evidence="11 15" id="KW-0472">Membrane</keyword>
<keyword evidence="6 13" id="KW-0547">Nucleotide-binding</keyword>
<keyword evidence="9 15" id="KW-1133">Transmembrane helix</keyword>
<feature type="region of interest" description="Disordered" evidence="14">
    <location>
        <begin position="1"/>
        <end position="25"/>
    </location>
</feature>
<dbReference type="Gene3D" id="3.30.980.40">
    <property type="match status" value="1"/>
</dbReference>
<evidence type="ECO:0000256" key="8">
    <source>
        <dbReference type="ARBA" id="ARBA00022840"/>
    </source>
</evidence>
<evidence type="ECO:0000256" key="6">
    <source>
        <dbReference type="ARBA" id="ARBA00022741"/>
    </source>
</evidence>
<keyword evidence="8 13" id="KW-0067">ATP-binding</keyword>
<evidence type="ECO:0000256" key="10">
    <source>
        <dbReference type="ARBA" id="ARBA00023125"/>
    </source>
</evidence>
<dbReference type="Proteomes" id="UP001267426">
    <property type="component" value="Unassembled WGS sequence"/>
</dbReference>
<evidence type="ECO:0000256" key="3">
    <source>
        <dbReference type="ARBA" id="ARBA00022475"/>
    </source>
</evidence>
<dbReference type="PANTHER" id="PTHR22683">
    <property type="entry name" value="SPORULATION PROTEIN RELATED"/>
    <property type="match status" value="1"/>
</dbReference>